<dbReference type="EMBL" id="LSRX01000836">
    <property type="protein sequence ID" value="OLP87916.1"/>
    <property type="molecule type" value="Genomic_DNA"/>
</dbReference>
<keyword evidence="2" id="KW-1185">Reference proteome</keyword>
<organism evidence="1 2">
    <name type="scientific">Symbiodinium microadriaticum</name>
    <name type="common">Dinoflagellate</name>
    <name type="synonym">Zooxanthella microadriatica</name>
    <dbReference type="NCBI Taxonomy" id="2951"/>
    <lineage>
        <taxon>Eukaryota</taxon>
        <taxon>Sar</taxon>
        <taxon>Alveolata</taxon>
        <taxon>Dinophyceae</taxon>
        <taxon>Suessiales</taxon>
        <taxon>Symbiodiniaceae</taxon>
        <taxon>Symbiodinium</taxon>
    </lineage>
</organism>
<reference evidence="1 2" key="1">
    <citation type="submission" date="2016-02" db="EMBL/GenBank/DDBJ databases">
        <title>Genome analysis of coral dinoflagellate symbionts highlights evolutionary adaptations to a symbiotic lifestyle.</title>
        <authorList>
            <person name="Aranda M."/>
            <person name="Li Y."/>
            <person name="Liew Y.J."/>
            <person name="Baumgarten S."/>
            <person name="Simakov O."/>
            <person name="Wilson M."/>
            <person name="Piel J."/>
            <person name="Ashoor H."/>
            <person name="Bougouffa S."/>
            <person name="Bajic V.B."/>
            <person name="Ryu T."/>
            <person name="Ravasi T."/>
            <person name="Bayer T."/>
            <person name="Micklem G."/>
            <person name="Kim H."/>
            <person name="Bhak J."/>
            <person name="Lajeunesse T.C."/>
            <person name="Voolstra C.R."/>
        </authorList>
    </citation>
    <scope>NUCLEOTIDE SEQUENCE [LARGE SCALE GENOMIC DNA]</scope>
    <source>
        <strain evidence="1 2">CCMP2467</strain>
    </source>
</reference>
<gene>
    <name evidence="1" type="ORF">AK812_SmicGene30827</name>
</gene>
<dbReference type="AlphaFoldDB" id="A0A1Q9CYD0"/>
<protein>
    <submittedName>
        <fullName evidence="1">Uncharacterized protein</fullName>
    </submittedName>
</protein>
<evidence type="ECO:0000313" key="1">
    <source>
        <dbReference type="EMBL" id="OLP87916.1"/>
    </source>
</evidence>
<evidence type="ECO:0000313" key="2">
    <source>
        <dbReference type="Proteomes" id="UP000186817"/>
    </source>
</evidence>
<name>A0A1Q9CYD0_SYMMI</name>
<accession>A0A1Q9CYD0</accession>
<comment type="caution">
    <text evidence="1">The sequence shown here is derived from an EMBL/GenBank/DDBJ whole genome shotgun (WGS) entry which is preliminary data.</text>
</comment>
<proteinExistence type="predicted"/>
<sequence>MSSGLEVAPALTVHAVHNWLLWLRKLNSNDLVLYSSAACLSHGPLAWSSSTWAAALGGETADSMVALWLGHGATFFTRFYFALYDCGCQCDVYNTKLAWRISRFPTLARHSLGQHERNAFTTDSYEHTLHFENTHHAVLVGDDPNIADLECLAGRWMARVMLLAPCFIFDKLFETRDHNLYNDLILGEPINMQIQDHELYYMAH</sequence>
<dbReference type="Proteomes" id="UP000186817">
    <property type="component" value="Unassembled WGS sequence"/>
</dbReference>